<dbReference type="GO" id="GO:0005524">
    <property type="term" value="F:ATP binding"/>
    <property type="evidence" value="ECO:0007669"/>
    <property type="project" value="UniProtKB-KW"/>
</dbReference>
<dbReference type="InterPro" id="IPR023865">
    <property type="entry name" value="Aliphatic_acid_kinase_CS"/>
</dbReference>
<comment type="caution">
    <text evidence="6">The sequence shown here is derived from an EMBL/GenBank/DDBJ whole genome shotgun (WGS) entry which is preliminary data.</text>
</comment>
<accession>A0A0F3PES6</accession>
<evidence type="ECO:0000313" key="6">
    <source>
        <dbReference type="EMBL" id="KJV78855.1"/>
    </source>
</evidence>
<organism evidence="6 7">
    <name type="scientific">Rickettsia rhipicephali str. Ect</name>
    <dbReference type="NCBI Taxonomy" id="1359199"/>
    <lineage>
        <taxon>Bacteria</taxon>
        <taxon>Pseudomonadati</taxon>
        <taxon>Pseudomonadota</taxon>
        <taxon>Alphaproteobacteria</taxon>
        <taxon>Rickettsiales</taxon>
        <taxon>Rickettsiaceae</taxon>
        <taxon>Rickettsieae</taxon>
        <taxon>Rickettsia</taxon>
        <taxon>spotted fever group</taxon>
    </lineage>
</organism>
<evidence type="ECO:0000256" key="4">
    <source>
        <dbReference type="ARBA" id="ARBA00022777"/>
    </source>
</evidence>
<proteinExistence type="inferred from homology"/>
<dbReference type="EMBL" id="LAOC01000001">
    <property type="protein sequence ID" value="KJV78855.1"/>
    <property type="molecule type" value="Genomic_DNA"/>
</dbReference>
<evidence type="ECO:0000313" key="7">
    <source>
        <dbReference type="Proteomes" id="UP000033591"/>
    </source>
</evidence>
<evidence type="ECO:0000256" key="1">
    <source>
        <dbReference type="ARBA" id="ARBA00008748"/>
    </source>
</evidence>
<sequence>MKNVILIANAGSSSLKISIFEIQNKKVKDKILFHINRKQASATDIKDDAIEMMIDLFEDWWKKQENLK</sequence>
<dbReference type="SUPFAM" id="SSF53067">
    <property type="entry name" value="Actin-like ATPase domain"/>
    <property type="match status" value="1"/>
</dbReference>
<dbReference type="AlphaFoldDB" id="A0A0F3PES6"/>
<dbReference type="Gene3D" id="3.30.420.40">
    <property type="match status" value="1"/>
</dbReference>
<keyword evidence="2" id="KW-0808">Transferase</keyword>
<dbReference type="PATRIC" id="fig|1359199.3.peg.533"/>
<evidence type="ECO:0000256" key="5">
    <source>
        <dbReference type="ARBA" id="ARBA00022840"/>
    </source>
</evidence>
<name>A0A0F3PES6_RICRH</name>
<reference evidence="6 7" key="1">
    <citation type="submission" date="2015-01" db="EMBL/GenBank/DDBJ databases">
        <title>Genome Sequencing of Rickettsiales.</title>
        <authorList>
            <person name="Daugherty S.C."/>
            <person name="Su Q."/>
            <person name="Abolude K."/>
            <person name="Beier-Sexton M."/>
            <person name="Carlyon J.A."/>
            <person name="Carter R."/>
            <person name="Day N.P."/>
            <person name="Dumler S.J."/>
            <person name="Dyachenko V."/>
            <person name="Godinez A."/>
            <person name="Kurtti T.J."/>
            <person name="Lichay M."/>
            <person name="Mullins K.E."/>
            <person name="Ott S."/>
            <person name="Pappas-Brown V."/>
            <person name="Paris D.H."/>
            <person name="Patel P."/>
            <person name="Richards A.L."/>
            <person name="Sadzewicz L."/>
            <person name="Sears K."/>
            <person name="Seidman D."/>
            <person name="Sengamalay N."/>
            <person name="Stenos J."/>
            <person name="Tallon L.J."/>
            <person name="Vincent G."/>
            <person name="Fraser C.M."/>
            <person name="Munderloh U."/>
            <person name="Dunning-Hotopp J.C."/>
        </authorList>
    </citation>
    <scope>NUCLEOTIDE SEQUENCE [LARGE SCALE GENOMIC DNA]</scope>
    <source>
        <strain evidence="6 7">Ect</strain>
    </source>
</reference>
<protein>
    <submittedName>
        <fullName evidence="6">Acetokinase family protein</fullName>
    </submittedName>
</protein>
<dbReference type="PROSITE" id="PS01075">
    <property type="entry name" value="ACETATE_KINASE_1"/>
    <property type="match status" value="1"/>
</dbReference>
<dbReference type="InterPro" id="IPR043129">
    <property type="entry name" value="ATPase_NBD"/>
</dbReference>
<gene>
    <name evidence="6" type="ORF">RMAECT_0545</name>
</gene>
<dbReference type="Proteomes" id="UP000033591">
    <property type="component" value="Unassembled WGS sequence"/>
</dbReference>
<evidence type="ECO:0000256" key="3">
    <source>
        <dbReference type="ARBA" id="ARBA00022741"/>
    </source>
</evidence>
<evidence type="ECO:0000256" key="2">
    <source>
        <dbReference type="ARBA" id="ARBA00022679"/>
    </source>
</evidence>
<dbReference type="GO" id="GO:0016301">
    <property type="term" value="F:kinase activity"/>
    <property type="evidence" value="ECO:0007669"/>
    <property type="project" value="UniProtKB-KW"/>
</dbReference>
<comment type="similarity">
    <text evidence="1">Belongs to the acetokinase family.</text>
</comment>
<dbReference type="GO" id="GO:0016774">
    <property type="term" value="F:phosphotransferase activity, carboxyl group as acceptor"/>
    <property type="evidence" value="ECO:0007669"/>
    <property type="project" value="InterPro"/>
</dbReference>
<keyword evidence="3" id="KW-0547">Nucleotide-binding</keyword>
<keyword evidence="4 6" id="KW-0418">Kinase</keyword>
<keyword evidence="5" id="KW-0067">ATP-binding</keyword>